<dbReference type="PANTHER" id="PTHR13789">
    <property type="entry name" value="MONOOXYGENASE"/>
    <property type="match status" value="1"/>
</dbReference>
<sequence>MPFFLKKRKSRFSLGSSGSSDASSRPARTPPTASPTVASYDSSTSSEGRKPHTRLVQLPREADSGDSPRSVQYAPSDLAFSGLRIDKKLRVIVVGTGFAGLSAAIACARQGFAVTVLERSSGISPHGDSILFGSNASKLLMRWGVGKEMYGQAASKGGWWLFKDKEGERIWHENVGEFSAKYGAPILQGRRAAFLGSLGVEGRLLGVQIRLDSEVVKYWDAEDDPAVVLRGGEVVRGDVIIAADGVHSVARQLLAPRDRPAKQRKPSGYSIHRSAISAEAVAQDPLVSHLLDGQIRTWLGPDSHVCLYPMDNGRSLAFTFTHRDAGHSASLDWRDRKPIDEVLSSLHNWDPVLQQAIGYFPTSLHWEILDEPPEEEWISEGGKASLSLLPFSSLLRICFVGDSVHGMMPTSFQGGSQAVEDGATIALCLALAGGDADGVGLALETFQRMRRARVEEAQALGRKQQDAWHRYTTTSPRPPPNSLRPISFDLYDHDAEASAISHFARYARQVDPSFHSQRAWLERAAKKAGLRVVTKN</sequence>
<organism evidence="8 9">
    <name type="scientific">Rhodotorula toruloides</name>
    <name type="common">Yeast</name>
    <name type="synonym">Rhodosporidium toruloides</name>
    <dbReference type="NCBI Taxonomy" id="5286"/>
    <lineage>
        <taxon>Eukaryota</taxon>
        <taxon>Fungi</taxon>
        <taxon>Dikarya</taxon>
        <taxon>Basidiomycota</taxon>
        <taxon>Pucciniomycotina</taxon>
        <taxon>Microbotryomycetes</taxon>
        <taxon>Sporidiobolales</taxon>
        <taxon>Sporidiobolaceae</taxon>
        <taxon>Rhodotorula</taxon>
    </lineage>
</organism>
<evidence type="ECO:0000256" key="6">
    <source>
        <dbReference type="SAM" id="MobiDB-lite"/>
    </source>
</evidence>
<dbReference type="InterPro" id="IPR050493">
    <property type="entry name" value="FAD-dep_Monooxygenase_BioMet"/>
</dbReference>
<dbReference type="PRINTS" id="PR00420">
    <property type="entry name" value="RNGMNOXGNASE"/>
</dbReference>
<dbReference type="GO" id="GO:0071949">
    <property type="term" value="F:FAD binding"/>
    <property type="evidence" value="ECO:0007669"/>
    <property type="project" value="InterPro"/>
</dbReference>
<dbReference type="Gene3D" id="3.50.50.60">
    <property type="entry name" value="FAD/NAD(P)-binding domain"/>
    <property type="match status" value="1"/>
</dbReference>
<proteinExistence type="inferred from homology"/>
<evidence type="ECO:0000256" key="5">
    <source>
        <dbReference type="ARBA" id="ARBA00023033"/>
    </source>
</evidence>
<evidence type="ECO:0000313" key="8">
    <source>
        <dbReference type="EMBL" id="PRQ75509.1"/>
    </source>
</evidence>
<reference evidence="8 9" key="1">
    <citation type="journal article" date="2018" name="Elife">
        <title>Functional genomics of lipid metabolism in the oleaginous yeast Rhodosporidium toruloides.</title>
        <authorList>
            <person name="Coradetti S.T."/>
            <person name="Pinel D."/>
            <person name="Geiselman G."/>
            <person name="Ito M."/>
            <person name="Mondo S."/>
            <person name="Reilly M.C."/>
            <person name="Cheng Y.F."/>
            <person name="Bauer S."/>
            <person name="Grigoriev I."/>
            <person name="Gladden J.M."/>
            <person name="Simmons B.A."/>
            <person name="Brem R."/>
            <person name="Arkin A.P."/>
            <person name="Skerker J.M."/>
        </authorList>
    </citation>
    <scope>NUCLEOTIDE SEQUENCE [LARGE SCALE GENOMIC DNA]</scope>
    <source>
        <strain evidence="8 9">NBRC 0880</strain>
    </source>
</reference>
<dbReference type="SUPFAM" id="SSF54373">
    <property type="entry name" value="FAD-linked reductases, C-terminal domain"/>
    <property type="match status" value="1"/>
</dbReference>
<dbReference type="OrthoDB" id="9993796at2759"/>
<comment type="similarity">
    <text evidence="1">Belongs to the paxM FAD-dependent monooxygenase family.</text>
</comment>
<dbReference type="PANTHER" id="PTHR13789:SF236">
    <property type="entry name" value="MONOOXYGENASE, PUTATIVE (AFU_ORTHOLOGUE AFUA_6G12060)-RELATED"/>
    <property type="match status" value="1"/>
</dbReference>
<feature type="domain" description="FAD-binding" evidence="7">
    <location>
        <begin position="89"/>
        <end position="456"/>
    </location>
</feature>
<dbReference type="Pfam" id="PF01494">
    <property type="entry name" value="FAD_binding_3"/>
    <property type="match status" value="1"/>
</dbReference>
<evidence type="ECO:0000256" key="1">
    <source>
        <dbReference type="ARBA" id="ARBA00007992"/>
    </source>
</evidence>
<dbReference type="InterPro" id="IPR002938">
    <property type="entry name" value="FAD-bd"/>
</dbReference>
<feature type="compositionally biased region" description="Low complexity" evidence="6">
    <location>
        <begin position="12"/>
        <end position="27"/>
    </location>
</feature>
<comment type="caution">
    <text evidence="8">The sequence shown here is derived from an EMBL/GenBank/DDBJ whole genome shotgun (WGS) entry which is preliminary data.</text>
</comment>
<keyword evidence="3" id="KW-0274">FAD</keyword>
<dbReference type="AlphaFoldDB" id="A0A2T0ABW9"/>
<evidence type="ECO:0000256" key="4">
    <source>
        <dbReference type="ARBA" id="ARBA00023002"/>
    </source>
</evidence>
<evidence type="ECO:0000313" key="9">
    <source>
        <dbReference type="Proteomes" id="UP000239560"/>
    </source>
</evidence>
<name>A0A2T0ABW9_RHOTO</name>
<feature type="compositionally biased region" description="Basic residues" evidence="6">
    <location>
        <begin position="1"/>
        <end position="11"/>
    </location>
</feature>
<dbReference type="Proteomes" id="UP000239560">
    <property type="component" value="Unassembled WGS sequence"/>
</dbReference>
<dbReference type="SUPFAM" id="SSF51905">
    <property type="entry name" value="FAD/NAD(P)-binding domain"/>
    <property type="match status" value="1"/>
</dbReference>
<dbReference type="InterPro" id="IPR036188">
    <property type="entry name" value="FAD/NAD-bd_sf"/>
</dbReference>
<keyword evidence="5" id="KW-0503">Monooxygenase</keyword>
<dbReference type="EMBL" id="LCTV02000004">
    <property type="protein sequence ID" value="PRQ75509.1"/>
    <property type="molecule type" value="Genomic_DNA"/>
</dbReference>
<gene>
    <name evidence="8" type="ORF">AAT19DRAFT_13566</name>
</gene>
<accession>A0A2T0ABW9</accession>
<dbReference type="GO" id="GO:0004497">
    <property type="term" value="F:monooxygenase activity"/>
    <property type="evidence" value="ECO:0007669"/>
    <property type="project" value="UniProtKB-KW"/>
</dbReference>
<evidence type="ECO:0000256" key="3">
    <source>
        <dbReference type="ARBA" id="ARBA00022827"/>
    </source>
</evidence>
<keyword evidence="2" id="KW-0285">Flavoprotein</keyword>
<keyword evidence="4" id="KW-0560">Oxidoreductase</keyword>
<protein>
    <recommendedName>
        <fullName evidence="7">FAD-binding domain-containing protein</fullName>
    </recommendedName>
</protein>
<evidence type="ECO:0000259" key="7">
    <source>
        <dbReference type="Pfam" id="PF01494"/>
    </source>
</evidence>
<evidence type="ECO:0000256" key="2">
    <source>
        <dbReference type="ARBA" id="ARBA00022630"/>
    </source>
</evidence>
<feature type="region of interest" description="Disordered" evidence="6">
    <location>
        <begin position="1"/>
        <end position="53"/>
    </location>
</feature>